<dbReference type="EMBL" id="JABTTQ020002593">
    <property type="protein sequence ID" value="KAK6123208.1"/>
    <property type="molecule type" value="Genomic_DNA"/>
</dbReference>
<dbReference type="Gene3D" id="3.80.10.10">
    <property type="entry name" value="Ribonuclease Inhibitor"/>
    <property type="match status" value="1"/>
</dbReference>
<dbReference type="InterPro" id="IPR011009">
    <property type="entry name" value="Kinase-like_dom_sf"/>
</dbReference>
<evidence type="ECO:0000256" key="3">
    <source>
        <dbReference type="ARBA" id="ARBA00022692"/>
    </source>
</evidence>
<evidence type="ECO:0000256" key="4">
    <source>
        <dbReference type="ARBA" id="ARBA00022737"/>
    </source>
</evidence>
<dbReference type="SUPFAM" id="SSF52058">
    <property type="entry name" value="L domain-like"/>
    <property type="match status" value="1"/>
</dbReference>
<keyword evidence="12" id="KW-1185">Reference proteome</keyword>
<dbReference type="SUPFAM" id="SSF56112">
    <property type="entry name" value="Protein kinase-like (PK-like)"/>
    <property type="match status" value="1"/>
</dbReference>
<gene>
    <name evidence="11" type="ORF">DH2020_043065</name>
</gene>
<dbReference type="PROSITE" id="PS50011">
    <property type="entry name" value="PROTEIN_KINASE_DOM"/>
    <property type="match status" value="1"/>
</dbReference>
<keyword evidence="5 9" id="KW-1133">Transmembrane helix</keyword>
<dbReference type="PROSITE" id="PS00107">
    <property type="entry name" value="PROTEIN_KINASE_ATP"/>
    <property type="match status" value="1"/>
</dbReference>
<feature type="binding site" evidence="7">
    <location>
        <position position="241"/>
    </location>
    <ligand>
        <name>ATP</name>
        <dbReference type="ChEBI" id="CHEBI:30616"/>
    </ligand>
</feature>
<comment type="caution">
    <text evidence="11">The sequence shown here is derived from an EMBL/GenBank/DDBJ whole genome shotgun (WGS) entry which is preliminary data.</text>
</comment>
<keyword evidence="2" id="KW-0433">Leucine-rich repeat</keyword>
<evidence type="ECO:0000256" key="9">
    <source>
        <dbReference type="SAM" id="Phobius"/>
    </source>
</evidence>
<evidence type="ECO:0000256" key="5">
    <source>
        <dbReference type="ARBA" id="ARBA00022989"/>
    </source>
</evidence>
<keyword evidence="7" id="KW-0547">Nucleotide-binding</keyword>
<keyword evidence="7" id="KW-0067">ATP-binding</keyword>
<dbReference type="PANTHER" id="PTHR48006">
    <property type="entry name" value="LEUCINE-RICH REPEAT-CONTAINING PROTEIN DDB_G0281931-RELATED"/>
    <property type="match status" value="1"/>
</dbReference>
<dbReference type="Pfam" id="PF00560">
    <property type="entry name" value="LRR_1"/>
    <property type="match status" value="2"/>
</dbReference>
<dbReference type="Pfam" id="PF00069">
    <property type="entry name" value="Pkinase"/>
    <property type="match status" value="1"/>
</dbReference>
<evidence type="ECO:0000256" key="8">
    <source>
        <dbReference type="SAM" id="MobiDB-lite"/>
    </source>
</evidence>
<comment type="subcellular location">
    <subcellularLocation>
        <location evidence="1">Membrane</location>
        <topology evidence="1">Single-pass type I membrane protein</topology>
    </subcellularLocation>
</comment>
<evidence type="ECO:0000256" key="2">
    <source>
        <dbReference type="ARBA" id="ARBA00022614"/>
    </source>
</evidence>
<evidence type="ECO:0000256" key="6">
    <source>
        <dbReference type="ARBA" id="ARBA00023136"/>
    </source>
</evidence>
<keyword evidence="4" id="KW-0677">Repeat</keyword>
<evidence type="ECO:0000259" key="10">
    <source>
        <dbReference type="PROSITE" id="PS50011"/>
    </source>
</evidence>
<name>A0ABR0UKR3_REHGL</name>
<feature type="compositionally biased region" description="Basic residues" evidence="8">
    <location>
        <begin position="357"/>
        <end position="366"/>
    </location>
</feature>
<organism evidence="11 12">
    <name type="scientific">Rehmannia glutinosa</name>
    <name type="common">Chinese foxglove</name>
    <dbReference type="NCBI Taxonomy" id="99300"/>
    <lineage>
        <taxon>Eukaryota</taxon>
        <taxon>Viridiplantae</taxon>
        <taxon>Streptophyta</taxon>
        <taxon>Embryophyta</taxon>
        <taxon>Tracheophyta</taxon>
        <taxon>Spermatophyta</taxon>
        <taxon>Magnoliopsida</taxon>
        <taxon>eudicotyledons</taxon>
        <taxon>Gunneridae</taxon>
        <taxon>Pentapetalae</taxon>
        <taxon>asterids</taxon>
        <taxon>lamiids</taxon>
        <taxon>Lamiales</taxon>
        <taxon>Orobanchaceae</taxon>
        <taxon>Rehmannieae</taxon>
        <taxon>Rehmannia</taxon>
    </lineage>
</organism>
<dbReference type="Gene3D" id="3.30.200.20">
    <property type="entry name" value="Phosphorylase Kinase, domain 1"/>
    <property type="match status" value="1"/>
</dbReference>
<dbReference type="Proteomes" id="UP001318860">
    <property type="component" value="Unassembled WGS sequence"/>
</dbReference>
<feature type="transmembrane region" description="Helical" evidence="9">
    <location>
        <begin position="132"/>
        <end position="156"/>
    </location>
</feature>
<dbReference type="InterPro" id="IPR032675">
    <property type="entry name" value="LRR_dom_sf"/>
</dbReference>
<accession>A0ABR0UKR3</accession>
<evidence type="ECO:0000313" key="11">
    <source>
        <dbReference type="EMBL" id="KAK6123208.1"/>
    </source>
</evidence>
<sequence>MNLFDGRLPSEIGRLPLVVLNISRNVFSGEIPTQIGNLKCLMNLDLSYNNFSGAFPASLNKLSDLTKFNISYNPYISGVIPGTGQLATFEKWSFLGDPLLRLPTFIDNATNVSPGGESGRDNRDHPRGIGPFLVVLALILAFLVCGAMTLIVCLLIKSPIDSPGYLLENSKEVFASSSSSASSPWTSNTIKVIRLDKMAFTHSDILKATRSFSDERIIGRGGSGTVYRGSLPDGREVAIKKLQTEGVEGEREFRAEMEVLSGQGFGWPHPNLVPLYGWCLNGSEKLLVYEYMEGGSLEDLITDRIRFNWRRRMDVALDAPALWSSYTTSASRVSSTAARATCCSTKTARPRGGLWARKSRGRRGSPRQHNGYGTVGTPPNTDKHGKRRLKGVYSYGVLSDGASDRRRAVDGEKECLVEWAKRVIGDGESGLVEQRYWVAVLVSGLADGAEKMSELLRIGIWCTAESPHCRPNMKEVLAMLFRVSCSGKDTTDGLM</sequence>
<evidence type="ECO:0000256" key="1">
    <source>
        <dbReference type="ARBA" id="ARBA00004479"/>
    </source>
</evidence>
<keyword evidence="3 9" id="KW-0812">Transmembrane</keyword>
<dbReference type="InterPro" id="IPR051824">
    <property type="entry name" value="LRR_Rcpt-Like_S/T_Kinase"/>
</dbReference>
<evidence type="ECO:0000313" key="12">
    <source>
        <dbReference type="Proteomes" id="UP001318860"/>
    </source>
</evidence>
<dbReference type="InterPro" id="IPR001611">
    <property type="entry name" value="Leu-rich_rpt"/>
</dbReference>
<evidence type="ECO:0000256" key="7">
    <source>
        <dbReference type="PROSITE-ProRule" id="PRU10141"/>
    </source>
</evidence>
<dbReference type="PANTHER" id="PTHR48006:SF47">
    <property type="entry name" value="PHYTOSULFOKINE RECEPTOR 2-LIKE"/>
    <property type="match status" value="1"/>
</dbReference>
<dbReference type="InterPro" id="IPR017441">
    <property type="entry name" value="Protein_kinase_ATP_BS"/>
</dbReference>
<feature type="domain" description="Protein kinase" evidence="10">
    <location>
        <begin position="212"/>
        <end position="495"/>
    </location>
</feature>
<reference evidence="11 12" key="1">
    <citation type="journal article" date="2021" name="Comput. Struct. Biotechnol. J.">
        <title>De novo genome assembly of the potent medicinal plant Rehmannia glutinosa using nanopore technology.</title>
        <authorList>
            <person name="Ma L."/>
            <person name="Dong C."/>
            <person name="Song C."/>
            <person name="Wang X."/>
            <person name="Zheng X."/>
            <person name="Niu Y."/>
            <person name="Chen S."/>
            <person name="Feng W."/>
        </authorList>
    </citation>
    <scope>NUCLEOTIDE SEQUENCE [LARGE SCALE GENOMIC DNA]</scope>
    <source>
        <strain evidence="11">DH-2019</strain>
    </source>
</reference>
<feature type="region of interest" description="Disordered" evidence="8">
    <location>
        <begin position="356"/>
        <end position="386"/>
    </location>
</feature>
<keyword evidence="6 9" id="KW-0472">Membrane</keyword>
<dbReference type="InterPro" id="IPR000719">
    <property type="entry name" value="Prot_kinase_dom"/>
</dbReference>
<proteinExistence type="predicted"/>
<protein>
    <recommendedName>
        <fullName evidence="10">Protein kinase domain-containing protein</fullName>
    </recommendedName>
</protein>